<feature type="binding site" evidence="6 9">
    <location>
        <begin position="90"/>
        <end position="97"/>
    </location>
    <ligand>
        <name>substrate</name>
    </ligand>
</feature>
<comment type="subcellular location">
    <subcellularLocation>
        <location evidence="6">Cytoplasm</location>
    </subcellularLocation>
</comment>
<evidence type="ECO:0000256" key="1">
    <source>
        <dbReference type="ARBA" id="ARBA00004821"/>
    </source>
</evidence>
<evidence type="ECO:0000313" key="12">
    <source>
        <dbReference type="EMBL" id="MBY5960064.1"/>
    </source>
</evidence>
<dbReference type="GO" id="GO:0009249">
    <property type="term" value="P:protein lipoylation"/>
    <property type="evidence" value="ECO:0007669"/>
    <property type="project" value="InterPro"/>
</dbReference>
<dbReference type="PIRSF" id="PIRSF016262">
    <property type="entry name" value="LPLase"/>
    <property type="match status" value="1"/>
</dbReference>
<dbReference type="EMBL" id="JAHVHU010000022">
    <property type="protein sequence ID" value="MBY5960064.1"/>
    <property type="molecule type" value="Genomic_DNA"/>
</dbReference>
<feature type="active site" description="Acyl-thioester intermediate" evidence="6 8">
    <location>
        <position position="191"/>
    </location>
</feature>
<dbReference type="GO" id="GO:0033819">
    <property type="term" value="F:lipoyl(octanoyl) transferase activity"/>
    <property type="evidence" value="ECO:0007669"/>
    <property type="project" value="UniProtKB-EC"/>
</dbReference>
<dbReference type="AlphaFoldDB" id="A0A953HRS2"/>
<proteinExistence type="inferred from homology"/>
<dbReference type="Proteomes" id="UP000753961">
    <property type="component" value="Unassembled WGS sequence"/>
</dbReference>
<evidence type="ECO:0000256" key="4">
    <source>
        <dbReference type="ARBA" id="ARBA00023315"/>
    </source>
</evidence>
<keyword evidence="2 6" id="KW-0963">Cytoplasm</keyword>
<feature type="binding site" evidence="6 9">
    <location>
        <begin position="160"/>
        <end position="162"/>
    </location>
    <ligand>
        <name>substrate</name>
    </ligand>
</feature>
<feature type="binding site" evidence="6 9">
    <location>
        <begin position="173"/>
        <end position="175"/>
    </location>
    <ligand>
        <name>substrate</name>
    </ligand>
</feature>
<evidence type="ECO:0000256" key="2">
    <source>
        <dbReference type="ARBA" id="ARBA00022490"/>
    </source>
</evidence>
<dbReference type="PANTHER" id="PTHR10993:SF12">
    <property type="entry name" value="OCTANOYLTRANSFERASE"/>
    <property type="match status" value="1"/>
</dbReference>
<dbReference type="GO" id="GO:0005737">
    <property type="term" value="C:cytoplasm"/>
    <property type="evidence" value="ECO:0007669"/>
    <property type="project" value="UniProtKB-SubCell"/>
</dbReference>
<evidence type="ECO:0000256" key="8">
    <source>
        <dbReference type="PIRSR" id="PIRSR016262-1"/>
    </source>
</evidence>
<dbReference type="CDD" id="cd16444">
    <property type="entry name" value="LipB"/>
    <property type="match status" value="1"/>
</dbReference>
<accession>A0A953HRS2</accession>
<evidence type="ECO:0000256" key="7">
    <source>
        <dbReference type="PIRNR" id="PIRNR016262"/>
    </source>
</evidence>
<evidence type="ECO:0000256" key="6">
    <source>
        <dbReference type="HAMAP-Rule" id="MF_00013"/>
    </source>
</evidence>
<feature type="domain" description="BPL/LPL catalytic" evidence="11">
    <location>
        <begin position="45"/>
        <end position="232"/>
    </location>
</feature>
<keyword evidence="4 6" id="KW-0012">Acyltransferase</keyword>
<protein>
    <recommendedName>
        <fullName evidence="6 7">Octanoyltransferase</fullName>
        <ecNumber evidence="6 7">2.3.1.181</ecNumber>
    </recommendedName>
    <alternativeName>
        <fullName evidence="6">Lipoate-protein ligase B</fullName>
    </alternativeName>
    <alternativeName>
        <fullName evidence="6">Lipoyl/octanoyl transferase</fullName>
    </alternativeName>
    <alternativeName>
        <fullName evidence="6">Octanoyl-[acyl-carrier-protein]-protein N-octanoyltransferase</fullName>
    </alternativeName>
</protein>
<gene>
    <name evidence="6 12" type="primary">lipB</name>
    <name evidence="12" type="ORF">KUV50_18070</name>
</gene>
<comment type="caution">
    <text evidence="12">The sequence shown here is derived from an EMBL/GenBank/DDBJ whole genome shotgun (WGS) entry which is preliminary data.</text>
</comment>
<dbReference type="NCBIfam" id="TIGR00214">
    <property type="entry name" value="lipB"/>
    <property type="match status" value="1"/>
</dbReference>
<dbReference type="InterPro" id="IPR020605">
    <property type="entry name" value="Octanoyltransferase_CS"/>
</dbReference>
<evidence type="ECO:0000256" key="3">
    <source>
        <dbReference type="ARBA" id="ARBA00022679"/>
    </source>
</evidence>
<dbReference type="SUPFAM" id="SSF55681">
    <property type="entry name" value="Class II aaRS and biotin synthetases"/>
    <property type="match status" value="1"/>
</dbReference>
<dbReference type="InterPro" id="IPR004143">
    <property type="entry name" value="BPL_LPL_catalytic"/>
</dbReference>
<sequence length="245" mass="28311">MYHNKLSIEHWGRIDYQEAWDRQSVYQRKLVALKRTARAEGIVRNEGTHFLVLCEHHPVYTLGKSGKTAHLLVNEHFLKEHGITFYRINRGGDITYHGPGQLVAYPILDLEFFYTDIHRYVRTLEESVIRTLADYGVVGRRIEGFTGVWTGQKSARKICAIGIHMSRWVSMHGLAFNVNTDLTNFQYIVPCGIEAENMAVTSLAREVGHELDITEVTTRFTNHFTHLFNIDQCEERKTQKIHIPS</sequence>
<dbReference type="EC" id="2.3.1.181" evidence="6 7"/>
<comment type="similarity">
    <text evidence="6 7">Belongs to the LipB family.</text>
</comment>
<dbReference type="InterPro" id="IPR045864">
    <property type="entry name" value="aa-tRNA-synth_II/BPL/LPL"/>
</dbReference>
<dbReference type="InterPro" id="IPR000544">
    <property type="entry name" value="Octanoyltransferase"/>
</dbReference>
<evidence type="ECO:0000256" key="10">
    <source>
        <dbReference type="PIRSR" id="PIRSR016262-3"/>
    </source>
</evidence>
<keyword evidence="3 6" id="KW-0808">Transferase</keyword>
<reference evidence="12" key="1">
    <citation type="submission" date="2021-06" db="EMBL/GenBank/DDBJ databases">
        <title>44 bacteria genomes isolated from Dapeng, Shenzhen.</title>
        <authorList>
            <person name="Zheng W."/>
            <person name="Yu S."/>
            <person name="Huang Y."/>
        </authorList>
    </citation>
    <scope>NUCLEOTIDE SEQUENCE</scope>
    <source>
        <strain evidence="12">DP5N28-2</strain>
    </source>
</reference>
<evidence type="ECO:0000259" key="11">
    <source>
        <dbReference type="PROSITE" id="PS51733"/>
    </source>
</evidence>
<keyword evidence="13" id="KW-1185">Reference proteome</keyword>
<dbReference type="PROSITE" id="PS51733">
    <property type="entry name" value="BPL_LPL_CATALYTIC"/>
    <property type="match status" value="1"/>
</dbReference>
<comment type="catalytic activity">
    <reaction evidence="6 7">
        <text>octanoyl-[ACP] + L-lysyl-[protein] = N(6)-octanoyl-L-lysyl-[protein] + holo-[ACP] + H(+)</text>
        <dbReference type="Rhea" id="RHEA:17665"/>
        <dbReference type="Rhea" id="RHEA-COMP:9636"/>
        <dbReference type="Rhea" id="RHEA-COMP:9685"/>
        <dbReference type="Rhea" id="RHEA-COMP:9752"/>
        <dbReference type="Rhea" id="RHEA-COMP:9928"/>
        <dbReference type="ChEBI" id="CHEBI:15378"/>
        <dbReference type="ChEBI" id="CHEBI:29969"/>
        <dbReference type="ChEBI" id="CHEBI:64479"/>
        <dbReference type="ChEBI" id="CHEBI:78463"/>
        <dbReference type="ChEBI" id="CHEBI:78809"/>
        <dbReference type="EC" id="2.3.1.181"/>
    </reaction>
</comment>
<dbReference type="RefSeq" id="WP_222581611.1">
    <property type="nucleotide sequence ID" value="NZ_JAHVHU010000022.1"/>
</dbReference>
<dbReference type="FunFam" id="3.30.930.10:FF:000035">
    <property type="entry name" value="Putative lipoyltransferase 2, mitochondrial"/>
    <property type="match status" value="1"/>
</dbReference>
<dbReference type="PANTHER" id="PTHR10993">
    <property type="entry name" value="OCTANOYLTRANSFERASE"/>
    <property type="match status" value="1"/>
</dbReference>
<dbReference type="NCBIfam" id="NF010925">
    <property type="entry name" value="PRK14345.1"/>
    <property type="match status" value="1"/>
</dbReference>
<evidence type="ECO:0000256" key="9">
    <source>
        <dbReference type="PIRSR" id="PIRSR016262-2"/>
    </source>
</evidence>
<comment type="pathway">
    <text evidence="1 6 7">Protein modification; protein lipoylation via endogenous pathway; protein N(6)-(lipoyl)lysine from octanoyl-[acyl-carrier-protein]: step 1/2.</text>
</comment>
<evidence type="ECO:0000256" key="5">
    <source>
        <dbReference type="ARBA" id="ARBA00024732"/>
    </source>
</evidence>
<comment type="miscellaneous">
    <text evidence="6">In the reaction, the free carboxyl group of octanoic acid is attached via an amide linkage to the epsilon-amino group of a specific lysine residue of lipoyl domains of lipoate-dependent enzymes.</text>
</comment>
<evidence type="ECO:0000313" key="13">
    <source>
        <dbReference type="Proteomes" id="UP000753961"/>
    </source>
</evidence>
<comment type="function">
    <text evidence="5 6 7">Catalyzes the transfer of endogenously produced octanoic acid from octanoyl-acyl-carrier-protein onto the lipoyl domains of lipoate-dependent enzymes. Lipoyl-ACP can also act as a substrate although octanoyl-ACP is likely to be the physiological substrate.</text>
</comment>
<dbReference type="HAMAP" id="MF_00013">
    <property type="entry name" value="LipB"/>
    <property type="match status" value="1"/>
</dbReference>
<name>A0A953HRS2_9BACT</name>
<organism evidence="12 13">
    <name type="scientific">Membranihabitans marinus</name>
    <dbReference type="NCBI Taxonomy" id="1227546"/>
    <lineage>
        <taxon>Bacteria</taxon>
        <taxon>Pseudomonadati</taxon>
        <taxon>Bacteroidota</taxon>
        <taxon>Saprospiria</taxon>
        <taxon>Saprospirales</taxon>
        <taxon>Saprospiraceae</taxon>
        <taxon>Membranihabitans</taxon>
    </lineage>
</organism>
<dbReference type="Pfam" id="PF21948">
    <property type="entry name" value="LplA-B_cat"/>
    <property type="match status" value="1"/>
</dbReference>
<dbReference type="PROSITE" id="PS01313">
    <property type="entry name" value="LIPB"/>
    <property type="match status" value="1"/>
</dbReference>
<dbReference type="Gene3D" id="3.30.930.10">
    <property type="entry name" value="Bira Bifunctional Protein, Domain 2"/>
    <property type="match status" value="1"/>
</dbReference>
<feature type="site" description="Lowers pKa of active site Cys" evidence="6 10">
    <location>
        <position position="157"/>
    </location>
</feature>